<dbReference type="CDD" id="cd08197">
    <property type="entry name" value="DOIS"/>
    <property type="match status" value="1"/>
</dbReference>
<dbReference type="PANTHER" id="PTHR43622">
    <property type="entry name" value="3-DEHYDROQUINATE SYNTHASE"/>
    <property type="match status" value="1"/>
</dbReference>
<keyword evidence="5" id="KW-0547">Nucleotide-binding</keyword>
<dbReference type="GO" id="GO:0046872">
    <property type="term" value="F:metal ion binding"/>
    <property type="evidence" value="ECO:0007669"/>
    <property type="project" value="UniProtKB-KW"/>
</dbReference>
<dbReference type="GO" id="GO:0000166">
    <property type="term" value="F:nucleotide binding"/>
    <property type="evidence" value="ECO:0007669"/>
    <property type="project" value="UniProtKB-KW"/>
</dbReference>
<evidence type="ECO:0000259" key="10">
    <source>
        <dbReference type="Pfam" id="PF01761"/>
    </source>
</evidence>
<keyword evidence="8" id="KW-0456">Lyase</keyword>
<dbReference type="GO" id="GO:0003856">
    <property type="term" value="F:3-dehydroquinate synthase activity"/>
    <property type="evidence" value="ECO:0007669"/>
    <property type="project" value="TreeGrafter"/>
</dbReference>
<evidence type="ECO:0000313" key="12">
    <source>
        <dbReference type="EMBL" id="CAD9979134.1"/>
    </source>
</evidence>
<evidence type="ECO:0000259" key="11">
    <source>
        <dbReference type="Pfam" id="PF24621"/>
    </source>
</evidence>
<feature type="region of interest" description="Disordered" evidence="9">
    <location>
        <begin position="445"/>
        <end position="480"/>
    </location>
</feature>
<protein>
    <recommendedName>
        <fullName evidence="13">3-dehydroquinate synthase domain-containing protein</fullName>
    </recommendedName>
</protein>
<dbReference type="Gene3D" id="3.40.50.1970">
    <property type="match status" value="1"/>
</dbReference>
<feature type="domain" description="3-dehydroquinate synthase C-terminal" evidence="11">
    <location>
        <begin position="227"/>
        <end position="377"/>
    </location>
</feature>
<comment type="cofactor">
    <cofactor evidence="3">
        <name>Zn(2+)</name>
        <dbReference type="ChEBI" id="CHEBI:29105"/>
    </cofactor>
</comment>
<evidence type="ECO:0000256" key="4">
    <source>
        <dbReference type="ARBA" id="ARBA00022723"/>
    </source>
</evidence>
<dbReference type="InterPro" id="IPR050071">
    <property type="entry name" value="Dehydroquinate_synthase"/>
</dbReference>
<dbReference type="InterPro" id="IPR030960">
    <property type="entry name" value="DHQS/DOIS_N"/>
</dbReference>
<accession>A0A7S2YJ01</accession>
<dbReference type="SUPFAM" id="SSF56796">
    <property type="entry name" value="Dehydroquinate synthase-like"/>
    <property type="match status" value="1"/>
</dbReference>
<reference evidence="12" key="1">
    <citation type="submission" date="2021-01" db="EMBL/GenBank/DDBJ databases">
        <authorList>
            <person name="Corre E."/>
            <person name="Pelletier E."/>
            <person name="Niang G."/>
            <person name="Scheremetjew M."/>
            <person name="Finn R."/>
            <person name="Kale V."/>
            <person name="Holt S."/>
            <person name="Cochrane G."/>
            <person name="Meng A."/>
            <person name="Brown T."/>
            <person name="Cohen L."/>
        </authorList>
    </citation>
    <scope>NUCLEOTIDE SEQUENCE</scope>
    <source>
        <strain evidence="12">CCMP125</strain>
    </source>
</reference>
<keyword evidence="6" id="KW-0862">Zinc</keyword>
<evidence type="ECO:0000256" key="1">
    <source>
        <dbReference type="ARBA" id="ARBA00001911"/>
    </source>
</evidence>
<dbReference type="FunFam" id="3.40.50.1970:FF:000007">
    <property type="entry name" value="Pentafunctional AROM polypeptide"/>
    <property type="match status" value="1"/>
</dbReference>
<keyword evidence="7" id="KW-0520">NAD</keyword>
<dbReference type="PANTHER" id="PTHR43622:SF1">
    <property type="entry name" value="3-DEHYDROQUINATE SYNTHASE"/>
    <property type="match status" value="1"/>
</dbReference>
<comment type="cofactor">
    <cofactor evidence="1">
        <name>NAD(+)</name>
        <dbReference type="ChEBI" id="CHEBI:57540"/>
    </cofactor>
</comment>
<evidence type="ECO:0000256" key="6">
    <source>
        <dbReference type="ARBA" id="ARBA00022833"/>
    </source>
</evidence>
<evidence type="ECO:0000256" key="2">
    <source>
        <dbReference type="ARBA" id="ARBA00001941"/>
    </source>
</evidence>
<evidence type="ECO:0000256" key="9">
    <source>
        <dbReference type="SAM" id="MobiDB-lite"/>
    </source>
</evidence>
<dbReference type="InterPro" id="IPR056179">
    <property type="entry name" value="DHQS_C"/>
</dbReference>
<sequence>MSSTTMNKSESTNSLTQPKVIAGEIDEDNVYRNRFYRPGKVLDSNIIIENGGVRNLKKRAKEYVPEKCHESKNYLIVDEIVDEIYGEQVLKGFNDGGVETYKIVVPADAVDESGNPSAERHKTLAVFSGCCDQILANGISKNTCIISLGGGVVNNLCGFLASSLYRGITLIHITTSMMGMTDAAIDFKQAVNHQLGKNLLGSYYPATNIIIDPEVLQTLSKRHILNGISEAMKHALCQSRKMTEDMVGPLSEDLHKALRDPVYLEKVCRDCIDHKVPTLIHYNESDFNEMVPQYGHAVAHAVEHLSFHSKGVSPLLHGEAVAVGMCVTAEVAKILGICDQRVVDEHYKFIGDSGLPVFVPDGLSLDAIQNKLCYDKHYVKKPTMGLLVDIGEVYCQEDGNFAVEVDNHVIRQALEANMNRRNNCLEEPKDLYTIDAVKAQSNPSTFKHGFPSDSTFMTSTSSTSGSSEGDDDSAGEDWDPATATSFGPKSVCVCAPNTVEYCSCC</sequence>
<feature type="domain" description="3-dehydroquinate synthase N-terminal" evidence="10">
    <location>
        <begin position="116"/>
        <end position="224"/>
    </location>
</feature>
<evidence type="ECO:0000256" key="5">
    <source>
        <dbReference type="ARBA" id="ARBA00022741"/>
    </source>
</evidence>
<keyword evidence="4" id="KW-0479">Metal-binding</keyword>
<dbReference type="EMBL" id="HBHT01027921">
    <property type="protein sequence ID" value="CAD9979134.1"/>
    <property type="molecule type" value="Transcribed_RNA"/>
</dbReference>
<gene>
    <name evidence="12" type="ORF">APAL1065_LOCUS18763</name>
</gene>
<name>A0A7S2YJ01_9STRA</name>
<evidence type="ECO:0000256" key="7">
    <source>
        <dbReference type="ARBA" id="ARBA00023027"/>
    </source>
</evidence>
<evidence type="ECO:0000256" key="3">
    <source>
        <dbReference type="ARBA" id="ARBA00001947"/>
    </source>
</evidence>
<dbReference type="AlphaFoldDB" id="A0A7S2YJ01"/>
<dbReference type="Gene3D" id="1.20.1090.10">
    <property type="entry name" value="Dehydroquinate synthase-like - alpha domain"/>
    <property type="match status" value="1"/>
</dbReference>
<evidence type="ECO:0000256" key="8">
    <source>
        <dbReference type="ARBA" id="ARBA00023239"/>
    </source>
</evidence>
<feature type="compositionally biased region" description="Low complexity" evidence="9">
    <location>
        <begin position="452"/>
        <end position="467"/>
    </location>
</feature>
<organism evidence="12">
    <name type="scientific">Entomoneis paludosa</name>
    <dbReference type="NCBI Taxonomy" id="265537"/>
    <lineage>
        <taxon>Eukaryota</taxon>
        <taxon>Sar</taxon>
        <taxon>Stramenopiles</taxon>
        <taxon>Ochrophyta</taxon>
        <taxon>Bacillariophyta</taxon>
        <taxon>Bacillariophyceae</taxon>
        <taxon>Bacillariophycidae</taxon>
        <taxon>Entomoneidaceae</taxon>
        <taxon>Entomoneis</taxon>
    </lineage>
</organism>
<feature type="compositionally biased region" description="Acidic residues" evidence="9">
    <location>
        <begin position="468"/>
        <end position="479"/>
    </location>
</feature>
<proteinExistence type="predicted"/>
<comment type="cofactor">
    <cofactor evidence="2">
        <name>Co(2+)</name>
        <dbReference type="ChEBI" id="CHEBI:48828"/>
    </cofactor>
</comment>
<dbReference type="Pfam" id="PF24621">
    <property type="entry name" value="DHQS_C"/>
    <property type="match status" value="1"/>
</dbReference>
<dbReference type="Pfam" id="PF01761">
    <property type="entry name" value="DHQ_synthase"/>
    <property type="match status" value="1"/>
</dbReference>
<evidence type="ECO:0008006" key="13">
    <source>
        <dbReference type="Google" id="ProtNLM"/>
    </source>
</evidence>